<dbReference type="AlphaFoldDB" id="A0A067PR50"/>
<dbReference type="HOGENOM" id="CLU_1749935_0_0_1"/>
<dbReference type="Proteomes" id="UP000027265">
    <property type="component" value="Unassembled WGS sequence"/>
</dbReference>
<organism evidence="1 2">
    <name type="scientific">Jaapia argillacea MUCL 33604</name>
    <dbReference type="NCBI Taxonomy" id="933084"/>
    <lineage>
        <taxon>Eukaryota</taxon>
        <taxon>Fungi</taxon>
        <taxon>Dikarya</taxon>
        <taxon>Basidiomycota</taxon>
        <taxon>Agaricomycotina</taxon>
        <taxon>Agaricomycetes</taxon>
        <taxon>Agaricomycetidae</taxon>
        <taxon>Jaapiales</taxon>
        <taxon>Jaapiaceae</taxon>
        <taxon>Jaapia</taxon>
    </lineage>
</organism>
<evidence type="ECO:0000313" key="1">
    <source>
        <dbReference type="EMBL" id="KDQ53787.1"/>
    </source>
</evidence>
<keyword evidence="2" id="KW-1185">Reference proteome</keyword>
<proteinExistence type="predicted"/>
<reference evidence="2" key="1">
    <citation type="journal article" date="2014" name="Proc. Natl. Acad. Sci. U.S.A.">
        <title>Extensive sampling of basidiomycete genomes demonstrates inadequacy of the white-rot/brown-rot paradigm for wood decay fungi.</title>
        <authorList>
            <person name="Riley R."/>
            <person name="Salamov A.A."/>
            <person name="Brown D.W."/>
            <person name="Nagy L.G."/>
            <person name="Floudas D."/>
            <person name="Held B.W."/>
            <person name="Levasseur A."/>
            <person name="Lombard V."/>
            <person name="Morin E."/>
            <person name="Otillar R."/>
            <person name="Lindquist E.A."/>
            <person name="Sun H."/>
            <person name="LaButti K.M."/>
            <person name="Schmutz J."/>
            <person name="Jabbour D."/>
            <person name="Luo H."/>
            <person name="Baker S.E."/>
            <person name="Pisabarro A.G."/>
            <person name="Walton J.D."/>
            <person name="Blanchette R.A."/>
            <person name="Henrissat B."/>
            <person name="Martin F."/>
            <person name="Cullen D."/>
            <person name="Hibbett D.S."/>
            <person name="Grigoriev I.V."/>
        </authorList>
    </citation>
    <scope>NUCLEOTIDE SEQUENCE [LARGE SCALE GENOMIC DNA]</scope>
    <source>
        <strain evidence="2">MUCL 33604</strain>
    </source>
</reference>
<name>A0A067PR50_9AGAM</name>
<evidence type="ECO:0000313" key="2">
    <source>
        <dbReference type="Proteomes" id="UP000027265"/>
    </source>
</evidence>
<protein>
    <submittedName>
        <fullName evidence="1">Uncharacterized protein</fullName>
    </submittedName>
</protein>
<dbReference type="EMBL" id="KL197732">
    <property type="protein sequence ID" value="KDQ53787.1"/>
    <property type="molecule type" value="Genomic_DNA"/>
</dbReference>
<accession>A0A067PR50</accession>
<dbReference type="InParanoid" id="A0A067PR50"/>
<sequence>MSRRIVSAPCATVRVSKPLPVTRLIKPFDTFRIDLGIQAQTARFTTVATPYGDRHNRLTVHSSSCCNSSRSRSRPGRRCFARAHRFTFACRTFTRTCKNRTLPLVLYDDTKFLPPATSHLGSPTVTSVDRPNTSGWRRLKNVASDVNRH</sequence>
<gene>
    <name evidence="1" type="ORF">JAAARDRAFT_423108</name>
</gene>